<proteinExistence type="predicted"/>
<keyword evidence="2" id="KW-1185">Reference proteome</keyword>
<evidence type="ECO:0000313" key="1">
    <source>
        <dbReference type="EMBL" id="SNQ60128.1"/>
    </source>
</evidence>
<evidence type="ECO:0000313" key="2">
    <source>
        <dbReference type="Proteomes" id="UP000218615"/>
    </source>
</evidence>
<sequence length="410" mass="44307">MSMEVNNMKRLIKITAFLLVVIMLAVPVLGQMGGGMMGGGTDGGMGSGMMGSDMMRGKAKDMMIRGNEMRGTQGMMGMGFMHSQGSSYGNYVTFSVDNNTGAVMDYGIVGVTIFDSIKVAGFDFKESTTMGALTRIINRDGSAVIQLHDNPAAVINIGTKASATITFDLADGVNASKEDNIVRIEAGNLTAFIASTNATSINIAGGEIRIGSVRGNAVFRAIPVNMPADGMHRRFMGEMMRNRAGAEVSVGVSDKYSITNYSEGMNVMIRSMDRNRMRMTVNSTDPSGKFMMMNLDNSSMMWNPGQRVRLYLDNKPMRQVMTAEELYDAKESSFWLTMPGGNRMQAMMYIANFSERVVDVVVEEESTPAPTSTEAPVKTPVLTSTPAAPGFEIALGLLGAGVVYRLRRKS</sequence>
<gene>
    <name evidence="1" type="ORF">MNV_1610032</name>
</gene>
<dbReference type="EMBL" id="FZMP01000070">
    <property type="protein sequence ID" value="SNQ60128.1"/>
    <property type="molecule type" value="Genomic_DNA"/>
</dbReference>
<name>A0A284VLJ9_9EURY</name>
<dbReference type="Proteomes" id="UP000218615">
    <property type="component" value="Unassembled WGS sequence"/>
</dbReference>
<accession>A0A284VLJ9</accession>
<organism evidence="1 2">
    <name type="scientific">Candidatus Methanoperedens nitratireducens</name>
    <dbReference type="NCBI Taxonomy" id="1392998"/>
    <lineage>
        <taxon>Archaea</taxon>
        <taxon>Methanobacteriati</taxon>
        <taxon>Methanobacteriota</taxon>
        <taxon>Stenosarchaea group</taxon>
        <taxon>Methanomicrobia</taxon>
        <taxon>Methanosarcinales</taxon>
        <taxon>ANME-2 cluster</taxon>
        <taxon>Candidatus Methanoperedentaceae</taxon>
        <taxon>Candidatus Methanoperedens</taxon>
    </lineage>
</organism>
<reference evidence="2" key="1">
    <citation type="submission" date="2017-06" db="EMBL/GenBank/DDBJ databases">
        <authorList>
            <person name="Cremers G."/>
        </authorList>
    </citation>
    <scope>NUCLEOTIDE SEQUENCE [LARGE SCALE GENOMIC DNA]</scope>
</reference>
<protein>
    <submittedName>
        <fullName evidence="1">Uncharacterized protein</fullName>
    </submittedName>
</protein>
<dbReference type="AlphaFoldDB" id="A0A284VLJ9"/>